<dbReference type="InterPro" id="IPR010721">
    <property type="entry name" value="UstE-like"/>
</dbReference>
<feature type="transmembrane region" description="Helical" evidence="2">
    <location>
        <begin position="139"/>
        <end position="165"/>
    </location>
</feature>
<dbReference type="PANTHER" id="PTHR32251:SF17">
    <property type="entry name" value="STEROID 5-ALPHA REDUCTASE C-TERMINAL DOMAIN-CONTAINING PROTEIN"/>
    <property type="match status" value="1"/>
</dbReference>
<gene>
    <name evidence="3" type="ORF">BJ960_002342</name>
</gene>
<dbReference type="PROSITE" id="PS50244">
    <property type="entry name" value="S5A_REDUCTASE"/>
    <property type="match status" value="1"/>
</dbReference>
<protein>
    <submittedName>
        <fullName evidence="3">Steroid 5-alpha reductase family enzyme</fullName>
    </submittedName>
</protein>
<evidence type="ECO:0000313" key="4">
    <source>
        <dbReference type="Proteomes" id="UP000586095"/>
    </source>
</evidence>
<organism evidence="3 4">
    <name type="scientific">Leucobacter aridicollis</name>
    <dbReference type="NCBI Taxonomy" id="283878"/>
    <lineage>
        <taxon>Bacteria</taxon>
        <taxon>Bacillati</taxon>
        <taxon>Actinomycetota</taxon>
        <taxon>Actinomycetes</taxon>
        <taxon>Micrococcales</taxon>
        <taxon>Microbacteriaceae</taxon>
        <taxon>Leucobacter</taxon>
    </lineage>
</organism>
<dbReference type="Pfam" id="PF06966">
    <property type="entry name" value="DUF1295"/>
    <property type="match status" value="1"/>
</dbReference>
<dbReference type="Gene3D" id="1.20.120.1630">
    <property type="match status" value="1"/>
</dbReference>
<evidence type="ECO:0000313" key="3">
    <source>
        <dbReference type="EMBL" id="NYD27539.1"/>
    </source>
</evidence>
<feature type="transmembrane region" description="Helical" evidence="2">
    <location>
        <begin position="245"/>
        <end position="266"/>
    </location>
</feature>
<dbReference type="GO" id="GO:0016020">
    <property type="term" value="C:membrane"/>
    <property type="evidence" value="ECO:0007669"/>
    <property type="project" value="TreeGrafter"/>
</dbReference>
<dbReference type="AlphaFoldDB" id="A0A852RAU7"/>
<feature type="transmembrane region" description="Helical" evidence="2">
    <location>
        <begin position="221"/>
        <end position="239"/>
    </location>
</feature>
<feature type="transmembrane region" description="Helical" evidence="2">
    <location>
        <begin position="71"/>
        <end position="94"/>
    </location>
</feature>
<feature type="transmembrane region" description="Helical" evidence="2">
    <location>
        <begin position="100"/>
        <end position="118"/>
    </location>
</feature>
<accession>A0A852RAU7</accession>
<dbReference type="PANTHER" id="PTHR32251">
    <property type="entry name" value="3-OXO-5-ALPHA-STEROID 4-DEHYDROGENASE"/>
    <property type="match status" value="1"/>
</dbReference>
<feature type="transmembrane region" description="Helical" evidence="2">
    <location>
        <begin position="40"/>
        <end position="59"/>
    </location>
</feature>
<evidence type="ECO:0000256" key="1">
    <source>
        <dbReference type="SAM" id="MobiDB-lite"/>
    </source>
</evidence>
<sequence>MSQANTRSLILTVAAIVLGGLLALAGSSNSWTIGGGADGGGFPGFALAVIVTFAVQWIAYIPAAIAQTDRYFDLTGSLTYISVTVLLLACSPGLDPRSVILTAVVVIWAARLGSFLFARNRRSGTDDRFDEIKTSKLRFLSVWTVQGLWVSLTAAAAWVAIASAGSAPLGWTTWIGLAVWAFGFTFEVIADNQKRLFKADPANDGQFIHTGLWSVSRHPNYFGEIVLWIGVLIIAAPALQGWQWIALLSPVFVIVLLTRVSGIPLLEAKAKRKWGDDPEYQAYRARTPQLLPRIGTGRSTKAPDARP</sequence>
<evidence type="ECO:0000256" key="2">
    <source>
        <dbReference type="SAM" id="Phobius"/>
    </source>
</evidence>
<keyword evidence="4" id="KW-1185">Reference proteome</keyword>
<dbReference type="RefSeq" id="WP_185987412.1">
    <property type="nucleotide sequence ID" value="NZ_BAAALZ010000001.1"/>
</dbReference>
<dbReference type="EMBL" id="JACCBD010000001">
    <property type="protein sequence ID" value="NYD27539.1"/>
    <property type="molecule type" value="Genomic_DNA"/>
</dbReference>
<keyword evidence="2" id="KW-1133">Transmembrane helix</keyword>
<feature type="region of interest" description="Disordered" evidence="1">
    <location>
        <begin position="283"/>
        <end position="307"/>
    </location>
</feature>
<name>A0A852RAU7_9MICO</name>
<feature type="transmembrane region" description="Helical" evidence="2">
    <location>
        <begin position="171"/>
        <end position="190"/>
    </location>
</feature>
<reference evidence="3 4" key="1">
    <citation type="submission" date="2020-07" db="EMBL/GenBank/DDBJ databases">
        <title>Sequencing the genomes of 1000 actinobacteria strains.</title>
        <authorList>
            <person name="Klenk H.-P."/>
        </authorList>
    </citation>
    <scope>NUCLEOTIDE SEQUENCE [LARGE SCALE GENOMIC DNA]</scope>
    <source>
        <strain evidence="3 4">DSM 17380</strain>
    </source>
</reference>
<keyword evidence="2" id="KW-0812">Transmembrane</keyword>
<comment type="caution">
    <text evidence="3">The sequence shown here is derived from an EMBL/GenBank/DDBJ whole genome shotgun (WGS) entry which is preliminary data.</text>
</comment>
<proteinExistence type="predicted"/>
<keyword evidence="2" id="KW-0472">Membrane</keyword>
<dbReference type="Proteomes" id="UP000586095">
    <property type="component" value="Unassembled WGS sequence"/>
</dbReference>